<accession>A0A2U3JWU3</accession>
<dbReference type="Proteomes" id="UP000238916">
    <property type="component" value="Unassembled WGS sequence"/>
</dbReference>
<gene>
    <name evidence="1" type="ORF">SBF1_1050002</name>
</gene>
<dbReference type="EMBL" id="OMOF01000008">
    <property type="protein sequence ID" value="SPF31809.1"/>
    <property type="molecule type" value="Genomic_DNA"/>
</dbReference>
<evidence type="ECO:0000313" key="2">
    <source>
        <dbReference type="Proteomes" id="UP000238916"/>
    </source>
</evidence>
<evidence type="ECO:0000313" key="1">
    <source>
        <dbReference type="EMBL" id="SPF31809.1"/>
    </source>
</evidence>
<dbReference type="AlphaFoldDB" id="A0A2U3JWU3"/>
<protein>
    <submittedName>
        <fullName evidence="1">RNA polymerase sigma factor, sigma-70 family</fullName>
    </submittedName>
</protein>
<organism evidence="1 2">
    <name type="scientific">Candidatus Desulfosporosinus infrequens</name>
    <dbReference type="NCBI Taxonomy" id="2043169"/>
    <lineage>
        <taxon>Bacteria</taxon>
        <taxon>Bacillati</taxon>
        <taxon>Bacillota</taxon>
        <taxon>Clostridia</taxon>
        <taxon>Eubacteriales</taxon>
        <taxon>Desulfitobacteriaceae</taxon>
        <taxon>Desulfosporosinus</taxon>
    </lineage>
</organism>
<dbReference type="SUPFAM" id="SSF88659">
    <property type="entry name" value="Sigma3 and sigma4 domains of RNA polymerase sigma factors"/>
    <property type="match status" value="1"/>
</dbReference>
<dbReference type="InterPro" id="IPR036388">
    <property type="entry name" value="WH-like_DNA-bd_sf"/>
</dbReference>
<dbReference type="OrthoDB" id="2678696at2"/>
<name>A0A2U3JWU3_9FIRM</name>
<sequence length="130" mass="15029">MNIKYEFVTGEIVEIEVPDEIGEVSIELDRAIYNSDQRETRRHKSYSDANDKLEVLEDLSEDIEEKVFSSLEHEVLNKAIAMLLPQQQALVHKVFFEGNPIVSVAKELGITKQACNNRLNKIYVQLKKYF</sequence>
<proteinExistence type="predicted"/>
<dbReference type="Gene3D" id="1.10.10.10">
    <property type="entry name" value="Winged helix-like DNA-binding domain superfamily/Winged helix DNA-binding domain"/>
    <property type="match status" value="1"/>
</dbReference>
<reference evidence="2" key="1">
    <citation type="submission" date="2018-02" db="EMBL/GenBank/DDBJ databases">
        <authorList>
            <person name="Hausmann B."/>
        </authorList>
    </citation>
    <scope>NUCLEOTIDE SEQUENCE [LARGE SCALE GENOMIC DNA]</scope>
    <source>
        <strain evidence="2">Peat soil MAG SbF1</strain>
    </source>
</reference>
<dbReference type="InterPro" id="IPR013324">
    <property type="entry name" value="RNA_pol_sigma_r3/r4-like"/>
</dbReference>